<dbReference type="NCBIfam" id="TIGR01201">
    <property type="entry name" value="HU_rel"/>
    <property type="match status" value="1"/>
</dbReference>
<dbReference type="GO" id="GO:0003677">
    <property type="term" value="F:DNA binding"/>
    <property type="evidence" value="ECO:0007669"/>
    <property type="project" value="UniProtKB-KW"/>
</dbReference>
<dbReference type="Pfam" id="PF18291">
    <property type="entry name" value="HU-HIG"/>
    <property type="match status" value="1"/>
</dbReference>
<dbReference type="InterPro" id="IPR041607">
    <property type="entry name" value="HU-HIG"/>
</dbReference>
<feature type="domain" description="HU" evidence="2">
    <location>
        <begin position="7"/>
        <end position="106"/>
    </location>
</feature>
<organism evidence="3 4">
    <name type="scientific">Parabacteroides segnis</name>
    <dbReference type="NCBI Taxonomy" id="2763058"/>
    <lineage>
        <taxon>Bacteria</taxon>
        <taxon>Pseudomonadati</taxon>
        <taxon>Bacteroidota</taxon>
        <taxon>Bacteroidia</taxon>
        <taxon>Bacteroidales</taxon>
        <taxon>Tannerellaceae</taxon>
        <taxon>Parabacteroides</taxon>
    </lineage>
</organism>
<evidence type="ECO:0000259" key="2">
    <source>
        <dbReference type="Pfam" id="PF18291"/>
    </source>
</evidence>
<sequence>MAFYRKQKQKGKWYPRAVTGKRPFTTDDVARRLSEISTVSRGDTYAVLANLGEVLADMLSTGQSVRLMGVGTFYLTCQASGQGVETPEEVSPEQITAAKVGFIPEYTRGQRGQITSQTLISKNLEWVCWDENEGLPKEHEK</sequence>
<dbReference type="SUPFAM" id="SSF47729">
    <property type="entry name" value="IHF-like DNA-binding proteins"/>
    <property type="match status" value="1"/>
</dbReference>
<keyword evidence="4" id="KW-1185">Reference proteome</keyword>
<dbReference type="InterPro" id="IPR005902">
    <property type="entry name" value="HU_DNA-bd_put"/>
</dbReference>
<dbReference type="InterPro" id="IPR010992">
    <property type="entry name" value="IHF-like_DNA-bd_dom_sf"/>
</dbReference>
<evidence type="ECO:0000313" key="3">
    <source>
        <dbReference type="EMBL" id="MBC5644109.1"/>
    </source>
</evidence>
<name>A0ABR7E4U9_9BACT</name>
<dbReference type="EMBL" id="JACOOI010000015">
    <property type="protein sequence ID" value="MBC5644109.1"/>
    <property type="molecule type" value="Genomic_DNA"/>
</dbReference>
<dbReference type="Gene3D" id="4.10.520.10">
    <property type="entry name" value="IHF-like DNA-binding proteins"/>
    <property type="match status" value="1"/>
</dbReference>
<reference evidence="3 4" key="1">
    <citation type="submission" date="2020-08" db="EMBL/GenBank/DDBJ databases">
        <title>Genome public.</title>
        <authorList>
            <person name="Liu C."/>
            <person name="Sun Q."/>
        </authorList>
    </citation>
    <scope>NUCLEOTIDE SEQUENCE [LARGE SCALE GENOMIC DNA]</scope>
    <source>
        <strain evidence="3 4">BX2</strain>
    </source>
</reference>
<accession>A0ABR7E4U9</accession>
<protein>
    <submittedName>
        <fullName evidence="3">DNA-binding protein</fullName>
    </submittedName>
</protein>
<proteinExistence type="predicted"/>
<comment type="caution">
    <text evidence="3">The sequence shown here is derived from an EMBL/GenBank/DDBJ whole genome shotgun (WGS) entry which is preliminary data.</text>
</comment>
<keyword evidence="1 3" id="KW-0238">DNA-binding</keyword>
<evidence type="ECO:0000256" key="1">
    <source>
        <dbReference type="ARBA" id="ARBA00023125"/>
    </source>
</evidence>
<evidence type="ECO:0000313" key="4">
    <source>
        <dbReference type="Proteomes" id="UP000644010"/>
    </source>
</evidence>
<dbReference type="Proteomes" id="UP000644010">
    <property type="component" value="Unassembled WGS sequence"/>
</dbReference>
<dbReference type="RefSeq" id="WP_186960040.1">
    <property type="nucleotide sequence ID" value="NZ_JACOOI010000015.1"/>
</dbReference>
<gene>
    <name evidence="3" type="ORF">H8S77_14590</name>
</gene>